<protein>
    <recommendedName>
        <fullName evidence="1">Urease accessory protein UreF</fullName>
    </recommendedName>
</protein>
<dbReference type="EMBL" id="LT607752">
    <property type="protein sequence ID" value="SCG39106.1"/>
    <property type="molecule type" value="Genomic_DNA"/>
</dbReference>
<dbReference type="HAMAP" id="MF_01385">
    <property type="entry name" value="UreF"/>
    <property type="match status" value="1"/>
</dbReference>
<keyword evidence="3" id="KW-1185">Reference proteome</keyword>
<keyword evidence="1" id="KW-0143">Chaperone</keyword>
<reference evidence="3" key="1">
    <citation type="submission" date="2016-06" db="EMBL/GenBank/DDBJ databases">
        <authorList>
            <person name="Varghese N."/>
            <person name="Submissions Spin"/>
        </authorList>
    </citation>
    <scope>NUCLEOTIDE SEQUENCE [LARGE SCALE GENOMIC DNA]</scope>
    <source>
        <strain evidence="3">DSM 44983</strain>
    </source>
</reference>
<dbReference type="Pfam" id="PF01730">
    <property type="entry name" value="UreF"/>
    <property type="match status" value="1"/>
</dbReference>
<comment type="subunit">
    <text evidence="1">UreD, UreF and UreG form a complex that acts as a GTP-hydrolysis-dependent molecular chaperone, activating the urease apoprotein by helping to assemble the nickel containing metallocenter of UreC. The UreE protein probably delivers the nickel.</text>
</comment>
<comment type="similarity">
    <text evidence="1">Belongs to the UreF family.</text>
</comment>
<dbReference type="InterPro" id="IPR002639">
    <property type="entry name" value="UreF"/>
</dbReference>
<comment type="subcellular location">
    <subcellularLocation>
        <location evidence="1">Cytoplasm</location>
    </subcellularLocation>
</comment>
<evidence type="ECO:0000256" key="1">
    <source>
        <dbReference type="HAMAP-Rule" id="MF_01385"/>
    </source>
</evidence>
<keyword evidence="1" id="KW-0963">Cytoplasm</keyword>
<evidence type="ECO:0000313" key="3">
    <source>
        <dbReference type="Proteomes" id="UP000198226"/>
    </source>
</evidence>
<dbReference type="RefSeq" id="WP_067303827.1">
    <property type="nucleotide sequence ID" value="NZ_LRMV01000019.1"/>
</dbReference>
<dbReference type="GO" id="GO:0016151">
    <property type="term" value="F:nickel cation binding"/>
    <property type="evidence" value="ECO:0007669"/>
    <property type="project" value="UniProtKB-UniRule"/>
</dbReference>
<comment type="function">
    <text evidence="1">Required for maturation of urease via the functional incorporation of the urease nickel metallocenter.</text>
</comment>
<dbReference type="Proteomes" id="UP000198226">
    <property type="component" value="Chromosome I"/>
</dbReference>
<keyword evidence="1" id="KW-0996">Nickel insertion</keyword>
<dbReference type="PIRSF" id="PIRSF009467">
    <property type="entry name" value="Ureas_acces_UreF"/>
    <property type="match status" value="1"/>
</dbReference>
<organism evidence="2 3">
    <name type="scientific">Micromonospora rifamycinica</name>
    <dbReference type="NCBI Taxonomy" id="291594"/>
    <lineage>
        <taxon>Bacteria</taxon>
        <taxon>Bacillati</taxon>
        <taxon>Actinomycetota</taxon>
        <taxon>Actinomycetes</taxon>
        <taxon>Micromonosporales</taxon>
        <taxon>Micromonosporaceae</taxon>
        <taxon>Micromonospora</taxon>
    </lineage>
</organism>
<sequence>MTPSSMVLLLADGRFPAGAHAHSGGLEAAVAAGLVADPATLAGFLRGRLATGGLVAAAFAVAAHRVAAAADRRTTLARLDAELDARTAAPALRAVSRRQGRALLRAGREIWPGGGFDALPTDPSGPHQPLVLGLVAAAAGLDPVAVATIAAYGSVTGPASAAVRLLGLDPYRVHAVLSGLAGDCDATAARAVATADDPPERLPAPAAPLTDIHAEVHTTWEVRLFAS</sequence>
<dbReference type="InterPro" id="IPR038277">
    <property type="entry name" value="UreF_sf"/>
</dbReference>
<dbReference type="OrthoDB" id="3382047at2"/>
<evidence type="ECO:0000313" key="2">
    <source>
        <dbReference type="EMBL" id="SCG39106.1"/>
    </source>
</evidence>
<proteinExistence type="inferred from homology"/>
<accession>A0A120F9N0</accession>
<dbReference type="Gene3D" id="1.10.4190.10">
    <property type="entry name" value="Urease accessory protein UreF"/>
    <property type="match status" value="1"/>
</dbReference>
<dbReference type="GO" id="GO:0005737">
    <property type="term" value="C:cytoplasm"/>
    <property type="evidence" value="ECO:0007669"/>
    <property type="project" value="UniProtKB-SubCell"/>
</dbReference>
<gene>
    <name evidence="1" type="primary">ureF</name>
    <name evidence="2" type="ORF">GA0070623_0512</name>
</gene>
<dbReference type="PANTHER" id="PTHR33620">
    <property type="entry name" value="UREASE ACCESSORY PROTEIN F"/>
    <property type="match status" value="1"/>
</dbReference>
<name>A0A120F9N0_9ACTN</name>
<dbReference type="AlphaFoldDB" id="A0A120F9N0"/>
<dbReference type="PANTHER" id="PTHR33620:SF1">
    <property type="entry name" value="UREASE ACCESSORY PROTEIN F"/>
    <property type="match status" value="1"/>
</dbReference>